<evidence type="ECO:0000313" key="1">
    <source>
        <dbReference type="EMBL" id="VDN19238.1"/>
    </source>
</evidence>
<protein>
    <submittedName>
        <fullName evidence="3">ANF_receptor domain-containing protein</fullName>
    </submittedName>
</protein>
<proteinExistence type="predicted"/>
<name>A0A183DST9_9BILA</name>
<reference evidence="1 2" key="2">
    <citation type="submission" date="2018-11" db="EMBL/GenBank/DDBJ databases">
        <authorList>
            <consortium name="Pathogen Informatics"/>
        </authorList>
    </citation>
    <scope>NUCLEOTIDE SEQUENCE [LARGE SCALE GENOMIC DNA]</scope>
</reference>
<accession>A0A183DST9</accession>
<gene>
    <name evidence="1" type="ORF">GPUH_LOCUS11780</name>
</gene>
<evidence type="ECO:0000313" key="2">
    <source>
        <dbReference type="Proteomes" id="UP000271098"/>
    </source>
</evidence>
<dbReference type="WBParaSite" id="GPUH_0001179401-mRNA-1">
    <property type="protein sequence ID" value="GPUH_0001179401-mRNA-1"/>
    <property type="gene ID" value="GPUH_0001179401"/>
</dbReference>
<sequence>MLQADGTNGFMLPKAFLNSPAIAVMVITISATSLNDYLKLFSGSAEVNKELFEEIFKWKNKDRIKGAIILSRQTSGDCVIDETAAFRNAQKMSRLLGSLPEAQEMTICAVTDFHDHDCIATNRTAKNESKITVLLFGGAVRAHAYYCPTTMAMQDFWKWKTEQDQLREVCQTIGFYISTINFPILYAYYSEAMGSKVPLAEMIGHGRISVLHGVNNSGVELQRNACYGQHCIFTVGFEKHP</sequence>
<dbReference type="Proteomes" id="UP000271098">
    <property type="component" value="Unassembled WGS sequence"/>
</dbReference>
<evidence type="ECO:0000313" key="3">
    <source>
        <dbReference type="WBParaSite" id="GPUH_0001179401-mRNA-1"/>
    </source>
</evidence>
<keyword evidence="2" id="KW-1185">Reference proteome</keyword>
<dbReference type="EMBL" id="UYRT01078801">
    <property type="protein sequence ID" value="VDN19238.1"/>
    <property type="molecule type" value="Genomic_DNA"/>
</dbReference>
<organism evidence="3">
    <name type="scientific">Gongylonema pulchrum</name>
    <dbReference type="NCBI Taxonomy" id="637853"/>
    <lineage>
        <taxon>Eukaryota</taxon>
        <taxon>Metazoa</taxon>
        <taxon>Ecdysozoa</taxon>
        <taxon>Nematoda</taxon>
        <taxon>Chromadorea</taxon>
        <taxon>Rhabditida</taxon>
        <taxon>Spirurina</taxon>
        <taxon>Spiruromorpha</taxon>
        <taxon>Spiruroidea</taxon>
        <taxon>Gongylonematidae</taxon>
        <taxon>Gongylonema</taxon>
    </lineage>
</organism>
<reference evidence="3" key="1">
    <citation type="submission" date="2016-06" db="UniProtKB">
        <authorList>
            <consortium name="WormBaseParasite"/>
        </authorList>
    </citation>
    <scope>IDENTIFICATION</scope>
</reference>
<dbReference type="AlphaFoldDB" id="A0A183DST9"/>